<keyword evidence="1" id="KW-1185">Reference proteome</keyword>
<evidence type="ECO:0000313" key="2">
    <source>
        <dbReference type="WBParaSite" id="SPAL_0001453700.1"/>
    </source>
</evidence>
<protein>
    <submittedName>
        <fullName evidence="2">Bromodomain protein</fullName>
    </submittedName>
</protein>
<proteinExistence type="predicted"/>
<accession>A0A0N5C9F4</accession>
<dbReference type="AlphaFoldDB" id="A0A0N5C9F4"/>
<name>A0A0N5C9F4_STREA</name>
<organism evidence="1 2">
    <name type="scientific">Strongyloides papillosus</name>
    <name type="common">Intestinal threadworm</name>
    <dbReference type="NCBI Taxonomy" id="174720"/>
    <lineage>
        <taxon>Eukaryota</taxon>
        <taxon>Metazoa</taxon>
        <taxon>Ecdysozoa</taxon>
        <taxon>Nematoda</taxon>
        <taxon>Chromadorea</taxon>
        <taxon>Rhabditida</taxon>
        <taxon>Tylenchina</taxon>
        <taxon>Panagrolaimomorpha</taxon>
        <taxon>Strongyloidoidea</taxon>
        <taxon>Strongyloididae</taxon>
        <taxon>Strongyloides</taxon>
    </lineage>
</organism>
<dbReference type="WBParaSite" id="SPAL_0001453700.1">
    <property type="protein sequence ID" value="SPAL_0001453700.1"/>
    <property type="gene ID" value="SPAL_0001453700"/>
</dbReference>
<reference evidence="2" key="1">
    <citation type="submission" date="2017-02" db="UniProtKB">
        <authorList>
            <consortium name="WormBaseParasite"/>
        </authorList>
    </citation>
    <scope>IDENTIFICATION</scope>
</reference>
<dbReference type="Proteomes" id="UP000046392">
    <property type="component" value="Unplaced"/>
</dbReference>
<sequence>MDRKLLKNDRVSPRSVMTRSAIRRERKSNIEVVKFIKIYEEKNDSLIGETLPTINIANSDKKKRINSDNEEKEISKAFEIIKEQKKIYEEILKNNKKNENDIVVNYRRKKVKNNNIGREIISNKERSTNNKEEKAQNICTFNDKDVYKNHDNKKENERTKKTTSNIVAKKENKNVSSRGRSSILSGAEKYNTIQELINDARIRRMMSESNRRH</sequence>
<evidence type="ECO:0000313" key="1">
    <source>
        <dbReference type="Proteomes" id="UP000046392"/>
    </source>
</evidence>